<feature type="domain" description="ELMO" evidence="2">
    <location>
        <begin position="165"/>
        <end position="369"/>
    </location>
</feature>
<dbReference type="EMBL" id="QSBY01000009">
    <property type="protein sequence ID" value="RHW70135.1"/>
    <property type="molecule type" value="Genomic_DNA"/>
</dbReference>
<evidence type="ECO:0000259" key="2">
    <source>
        <dbReference type="PROSITE" id="PS51335"/>
    </source>
</evidence>
<dbReference type="Proteomes" id="UP000266743">
    <property type="component" value="Chromosome 9"/>
</dbReference>
<reference evidence="3 4" key="1">
    <citation type="submission" date="2018-09" db="EMBL/GenBank/DDBJ databases">
        <title>whole genome sequence of T. equiperdum IVM-t1 strain.</title>
        <authorList>
            <person name="Suganuma K."/>
        </authorList>
    </citation>
    <scope>NUCLEOTIDE SEQUENCE [LARGE SCALE GENOMIC DNA]</scope>
    <source>
        <strain evidence="3 4">IVM-t1</strain>
    </source>
</reference>
<accession>A0A3L6L1P5</accession>
<feature type="transmembrane region" description="Helical" evidence="1">
    <location>
        <begin position="23"/>
        <end position="42"/>
    </location>
</feature>
<name>A0A3L6L1P5_9TRYP</name>
<sequence length="369" mass="40996">MGSIMSCLEVGSDSRCFGLPTPVMAALVAGAGGLLFLLYKIYRCQTRKVCRRTPVLQSVNIAVNQPELAVKKAAEHIMKGEITTVGQLVFFFRGGEEKAIRINRKLFECLQGAFPVGTADQPPADGANGAEGHVCHMMQQLCRCEEQAARLEAERATAFDDGNPQHIALLERLWVAAGKPKSAFARRSSEWNDLGFQGMDPVTDLRGGGVLALRQFLHFAEAYNDHLKGMMEFNKRALADEKNHWYLLAVVSIQFTAQLLLQRDYKVFLPQLEVLYDTISRGHKPGILTGSLRSAAAMSEAGAQSIGALSQNSVDCSEGEETSDFEVGYFALHHQLLLSFKECWHRDLPHVMEYNKYLSKFLESFFSPE</sequence>
<proteinExistence type="predicted"/>
<dbReference type="InterPro" id="IPR006816">
    <property type="entry name" value="ELMO_dom"/>
</dbReference>
<dbReference type="PANTHER" id="PTHR12771">
    <property type="entry name" value="ENGULFMENT AND CELL MOTILITY"/>
    <property type="match status" value="1"/>
</dbReference>
<dbReference type="PROSITE" id="PS51335">
    <property type="entry name" value="ELMO"/>
    <property type="match status" value="1"/>
</dbReference>
<dbReference type="AlphaFoldDB" id="A0A3L6L1P5"/>
<evidence type="ECO:0000313" key="4">
    <source>
        <dbReference type="Proteomes" id="UP000266743"/>
    </source>
</evidence>
<dbReference type="InterPro" id="IPR050868">
    <property type="entry name" value="ELMO_domain-containing"/>
</dbReference>
<keyword evidence="1" id="KW-0812">Transmembrane</keyword>
<keyword evidence="1" id="KW-1133">Transmembrane helix</keyword>
<comment type="caution">
    <text evidence="3">The sequence shown here is derived from an EMBL/GenBank/DDBJ whole genome shotgun (WGS) entry which is preliminary data.</text>
</comment>
<dbReference type="PANTHER" id="PTHR12771:SF51">
    <property type="entry name" value="LD01482P"/>
    <property type="match status" value="1"/>
</dbReference>
<evidence type="ECO:0000313" key="3">
    <source>
        <dbReference type="EMBL" id="RHW70135.1"/>
    </source>
</evidence>
<gene>
    <name evidence="3" type="primary">POMP3</name>
    <name evidence="3" type="ORF">DPX39_090006000</name>
</gene>
<protein>
    <submittedName>
        <fullName evidence="3">Engulfment and cell motility domain 2</fullName>
    </submittedName>
</protein>
<dbReference type="Pfam" id="PF04727">
    <property type="entry name" value="ELMO_CED12"/>
    <property type="match status" value="1"/>
</dbReference>
<evidence type="ECO:0000256" key="1">
    <source>
        <dbReference type="SAM" id="Phobius"/>
    </source>
</evidence>
<keyword evidence="1" id="KW-0472">Membrane</keyword>
<organism evidence="3 4">
    <name type="scientific">Trypanosoma brucei equiperdum</name>
    <dbReference type="NCBI Taxonomy" id="630700"/>
    <lineage>
        <taxon>Eukaryota</taxon>
        <taxon>Discoba</taxon>
        <taxon>Euglenozoa</taxon>
        <taxon>Kinetoplastea</taxon>
        <taxon>Metakinetoplastina</taxon>
        <taxon>Trypanosomatida</taxon>
        <taxon>Trypanosomatidae</taxon>
        <taxon>Trypanosoma</taxon>
    </lineage>
</organism>